<organism evidence="5 6">
    <name type="scientific">Polaribacter aestuariivivens</name>
    <dbReference type="NCBI Taxonomy" id="2304626"/>
    <lineage>
        <taxon>Bacteria</taxon>
        <taxon>Pseudomonadati</taxon>
        <taxon>Bacteroidota</taxon>
        <taxon>Flavobacteriia</taxon>
        <taxon>Flavobacteriales</taxon>
        <taxon>Flavobacteriaceae</taxon>
    </lineage>
</organism>
<name>A0A5S3NAT1_9FLAO</name>
<dbReference type="InterPro" id="IPR053142">
    <property type="entry name" value="PchR_regulatory_protein"/>
</dbReference>
<accession>A0A5S3NAT1</accession>
<evidence type="ECO:0000313" key="5">
    <source>
        <dbReference type="EMBL" id="TMM32325.1"/>
    </source>
</evidence>
<dbReference type="OrthoDB" id="2666928at2"/>
<proteinExistence type="predicted"/>
<evidence type="ECO:0000256" key="3">
    <source>
        <dbReference type="ARBA" id="ARBA00023163"/>
    </source>
</evidence>
<dbReference type="Gene3D" id="1.10.10.60">
    <property type="entry name" value="Homeodomain-like"/>
    <property type="match status" value="1"/>
</dbReference>
<dbReference type="PROSITE" id="PS01124">
    <property type="entry name" value="HTH_ARAC_FAMILY_2"/>
    <property type="match status" value="1"/>
</dbReference>
<dbReference type="PANTHER" id="PTHR47893:SF1">
    <property type="entry name" value="REGULATORY PROTEIN PCHR"/>
    <property type="match status" value="1"/>
</dbReference>
<dbReference type="AlphaFoldDB" id="A0A5S3NAT1"/>
<dbReference type="GO" id="GO:0003700">
    <property type="term" value="F:DNA-binding transcription factor activity"/>
    <property type="evidence" value="ECO:0007669"/>
    <property type="project" value="InterPro"/>
</dbReference>
<dbReference type="PANTHER" id="PTHR47893">
    <property type="entry name" value="REGULATORY PROTEIN PCHR"/>
    <property type="match status" value="1"/>
</dbReference>
<dbReference type="InterPro" id="IPR020449">
    <property type="entry name" value="Tscrpt_reg_AraC-type_HTH"/>
</dbReference>
<gene>
    <name evidence="5" type="ORF">FDT66_02335</name>
</gene>
<keyword evidence="1" id="KW-0805">Transcription regulation</keyword>
<feature type="domain" description="HTH araC/xylS-type" evidence="4">
    <location>
        <begin position="238"/>
        <end position="336"/>
    </location>
</feature>
<comment type="caution">
    <text evidence="5">The sequence shown here is derived from an EMBL/GenBank/DDBJ whole genome shotgun (WGS) entry which is preliminary data.</text>
</comment>
<keyword evidence="6" id="KW-1185">Reference proteome</keyword>
<dbReference type="PRINTS" id="PR00032">
    <property type="entry name" value="HTHARAC"/>
</dbReference>
<evidence type="ECO:0000256" key="2">
    <source>
        <dbReference type="ARBA" id="ARBA00023125"/>
    </source>
</evidence>
<dbReference type="GO" id="GO:0043565">
    <property type="term" value="F:sequence-specific DNA binding"/>
    <property type="evidence" value="ECO:0007669"/>
    <property type="project" value="InterPro"/>
</dbReference>
<dbReference type="SMART" id="SM00342">
    <property type="entry name" value="HTH_ARAC"/>
    <property type="match status" value="1"/>
</dbReference>
<evidence type="ECO:0000256" key="1">
    <source>
        <dbReference type="ARBA" id="ARBA00023015"/>
    </source>
</evidence>
<protein>
    <submittedName>
        <fullName evidence="5">Helix-turn-helix transcriptional regulator</fullName>
    </submittedName>
</protein>
<keyword evidence="3" id="KW-0804">Transcription</keyword>
<keyword evidence="2" id="KW-0238">DNA-binding</keyword>
<dbReference type="InterPro" id="IPR018060">
    <property type="entry name" value="HTH_AraC"/>
</dbReference>
<evidence type="ECO:0000259" key="4">
    <source>
        <dbReference type="PROSITE" id="PS01124"/>
    </source>
</evidence>
<dbReference type="SUPFAM" id="SSF46689">
    <property type="entry name" value="Homeodomain-like"/>
    <property type="match status" value="1"/>
</dbReference>
<sequence>MIEIELNANSDIGLITQMKEAIGGTIEDKWSECILTVNNENAIGNIRFIPFDWGVNLLDFNIKFHKDFVFSIKAVDKYNPIRFIYPYVGYLKHRFGIHNEESKIDQYQSLIFTNKSGGYNYLHFPKNEQLEINFIEIVRRKFLKKRTTNVTTLNDKLHEMFVDTNHEYRFANYGTFSLKMADLVKKLKNVKGKGMLRILKIEAKVYEILSFHIQQHNRLLEGVSLPTSLTKSELKIVRKLGNAILKKPAESYSLDELSIKSGLTQAKLQDGFKFLFNRTVTEYIRHVRLESARDMLKNTDLNISQIVYSIGFSSRSYFSKIFREKYDITPNEFKKKLLIVVQEK</sequence>
<evidence type="ECO:0000313" key="6">
    <source>
        <dbReference type="Proteomes" id="UP000307140"/>
    </source>
</evidence>
<dbReference type="EMBL" id="VANR01000001">
    <property type="protein sequence ID" value="TMM32325.1"/>
    <property type="molecule type" value="Genomic_DNA"/>
</dbReference>
<dbReference type="RefSeq" id="WP_138534537.1">
    <property type="nucleotide sequence ID" value="NZ_VANR01000001.1"/>
</dbReference>
<dbReference type="Pfam" id="PF12833">
    <property type="entry name" value="HTH_18"/>
    <property type="match status" value="1"/>
</dbReference>
<reference evidence="5 6" key="1">
    <citation type="submission" date="2019-05" db="EMBL/GenBank/DDBJ databases">
        <title>Polaribacter aestuariivivens sp. nov., isolated from a tidal flat.</title>
        <authorList>
            <person name="Yoon J.-H."/>
        </authorList>
    </citation>
    <scope>NUCLEOTIDE SEQUENCE [LARGE SCALE GENOMIC DNA]</scope>
    <source>
        <strain evidence="5 6">DBTF-3</strain>
    </source>
</reference>
<dbReference type="InterPro" id="IPR009057">
    <property type="entry name" value="Homeodomain-like_sf"/>
</dbReference>
<dbReference type="Proteomes" id="UP000307140">
    <property type="component" value="Unassembled WGS sequence"/>
</dbReference>